<feature type="domain" description="Nitroreductase" evidence="3">
    <location>
        <begin position="78"/>
        <end position="157"/>
    </location>
</feature>
<dbReference type="InterPro" id="IPR000415">
    <property type="entry name" value="Nitroreductase-like"/>
</dbReference>
<dbReference type="PANTHER" id="PTHR43673:SF10">
    <property type="entry name" value="NADH DEHYDROGENASE_NAD(P)H NITROREDUCTASE XCC3605-RELATED"/>
    <property type="match status" value="1"/>
</dbReference>
<keyword evidence="5" id="KW-1185">Reference proteome</keyword>
<dbReference type="InterPro" id="IPR029479">
    <property type="entry name" value="Nitroreductase"/>
</dbReference>
<dbReference type="GO" id="GO:0016491">
    <property type="term" value="F:oxidoreductase activity"/>
    <property type="evidence" value="ECO:0007669"/>
    <property type="project" value="UniProtKB-KW"/>
</dbReference>
<evidence type="ECO:0000256" key="1">
    <source>
        <dbReference type="ARBA" id="ARBA00007118"/>
    </source>
</evidence>
<keyword evidence="2" id="KW-0560">Oxidoreductase</keyword>
<dbReference type="CDD" id="cd02138">
    <property type="entry name" value="TdsD-like"/>
    <property type="match status" value="1"/>
</dbReference>
<evidence type="ECO:0000259" key="3">
    <source>
        <dbReference type="Pfam" id="PF00881"/>
    </source>
</evidence>
<accession>A0A3D8LFL7</accession>
<name>A0A3D8LFL7_9BACT</name>
<dbReference type="Gene3D" id="3.40.109.10">
    <property type="entry name" value="NADH Oxidase"/>
    <property type="match status" value="1"/>
</dbReference>
<gene>
    <name evidence="4" type="ORF">DXT99_06105</name>
</gene>
<dbReference type="RefSeq" id="WP_115564651.1">
    <property type="nucleotide sequence ID" value="NZ_QRGR01000005.1"/>
</dbReference>
<proteinExistence type="inferred from homology"/>
<dbReference type="PANTHER" id="PTHR43673">
    <property type="entry name" value="NAD(P)H NITROREDUCTASE YDGI-RELATED"/>
    <property type="match status" value="1"/>
</dbReference>
<dbReference type="SUPFAM" id="SSF55469">
    <property type="entry name" value="FMN-dependent nitroreductase-like"/>
    <property type="match status" value="1"/>
</dbReference>
<organism evidence="4 5">
    <name type="scientific">Pontibacter diazotrophicus</name>
    <dbReference type="NCBI Taxonomy" id="1400979"/>
    <lineage>
        <taxon>Bacteria</taxon>
        <taxon>Pseudomonadati</taxon>
        <taxon>Bacteroidota</taxon>
        <taxon>Cytophagia</taxon>
        <taxon>Cytophagales</taxon>
        <taxon>Hymenobacteraceae</taxon>
        <taxon>Pontibacter</taxon>
    </lineage>
</organism>
<reference evidence="5" key="1">
    <citation type="submission" date="2018-08" db="EMBL/GenBank/DDBJ databases">
        <authorList>
            <person name="Liu Z.-W."/>
            <person name="Du Z.-J."/>
        </authorList>
    </citation>
    <scope>NUCLEOTIDE SEQUENCE [LARGE SCALE GENOMIC DNA]</scope>
    <source>
        <strain evidence="5">H4X</strain>
    </source>
</reference>
<feature type="domain" description="Nitroreductase" evidence="3">
    <location>
        <begin position="14"/>
        <end position="73"/>
    </location>
</feature>
<comment type="similarity">
    <text evidence="1">Belongs to the nitroreductase family.</text>
</comment>
<evidence type="ECO:0000313" key="4">
    <source>
        <dbReference type="EMBL" id="RDV16241.1"/>
    </source>
</evidence>
<protein>
    <submittedName>
        <fullName evidence="4">Nitroreductase</fullName>
    </submittedName>
</protein>
<comment type="caution">
    <text evidence="4">The sequence shown here is derived from an EMBL/GenBank/DDBJ whole genome shotgun (WGS) entry which is preliminary data.</text>
</comment>
<dbReference type="EMBL" id="QRGR01000005">
    <property type="protein sequence ID" value="RDV16241.1"/>
    <property type="molecule type" value="Genomic_DNA"/>
</dbReference>
<dbReference type="Pfam" id="PF00881">
    <property type="entry name" value="Nitroreductase"/>
    <property type="match status" value="2"/>
</dbReference>
<dbReference type="AlphaFoldDB" id="A0A3D8LFL7"/>
<evidence type="ECO:0000313" key="5">
    <source>
        <dbReference type="Proteomes" id="UP000256708"/>
    </source>
</evidence>
<dbReference type="OrthoDB" id="9809288at2"/>
<sequence length="193" mass="21600">MISTEKKIAIHNLIEERWSPRAFENKSVGEEQLKALFEAARWAPSAMNEQPWRFIYAVKEDKENFDRLFSCLVEGNSWAENASALFISVAKKNYDYNGNPNSVALHDLGLATGNLLLQATDLGLHVHLMGGFKADKAREVLGIPEGFEPVSMGAVGYAGDPETLPENLKAREVAPRKRKPLNEIAFKGEWEQK</sequence>
<dbReference type="Proteomes" id="UP000256708">
    <property type="component" value="Unassembled WGS sequence"/>
</dbReference>
<evidence type="ECO:0000256" key="2">
    <source>
        <dbReference type="ARBA" id="ARBA00023002"/>
    </source>
</evidence>